<dbReference type="EMBL" id="QBKT01000008">
    <property type="protein sequence ID" value="PTX59817.1"/>
    <property type="molecule type" value="Genomic_DNA"/>
</dbReference>
<proteinExistence type="predicted"/>
<name>A0A2T6BV11_9FLAO</name>
<dbReference type="OrthoDB" id="1016065at2"/>
<comment type="caution">
    <text evidence="1">The sequence shown here is derived from an EMBL/GenBank/DDBJ whole genome shotgun (WGS) entry which is preliminary data.</text>
</comment>
<accession>A0A2T6BV11</accession>
<dbReference type="AlphaFoldDB" id="A0A2T6BV11"/>
<dbReference type="RefSeq" id="WP_108115968.1">
    <property type="nucleotide sequence ID" value="NZ_QBKT01000008.1"/>
</dbReference>
<organism evidence="1 2">
    <name type="scientific">Kordia periserrulae</name>
    <dbReference type="NCBI Taxonomy" id="701523"/>
    <lineage>
        <taxon>Bacteria</taxon>
        <taxon>Pseudomonadati</taxon>
        <taxon>Bacteroidota</taxon>
        <taxon>Flavobacteriia</taxon>
        <taxon>Flavobacteriales</taxon>
        <taxon>Flavobacteriaceae</taxon>
        <taxon>Kordia</taxon>
    </lineage>
</organism>
<keyword evidence="2" id="KW-1185">Reference proteome</keyword>
<gene>
    <name evidence="1" type="ORF">C8N46_108130</name>
</gene>
<protein>
    <submittedName>
        <fullName evidence="1">CRISPR-associated protein Cmr3 family</fullName>
    </submittedName>
</protein>
<sequence length="470" mass="53185">MQHYTVTITAKEPLVLRTQSGSEVQSDVVDYVQGAKLLGLVAKQSYANLKTQNKDAVYELFHAGNVRFGNAYPICQQQVGLPVPFSLYKTKDAEGNNSFTFSPTGNHKKKQQKEGFVIAKDAQLSLFTVPQGERLKSARDLEKRRSKDEAMYLYSYLKRGVQFQSTIAVKEPSDEITEAIQKLNGAHYIGTSKGEFGYVTIEVSETTKAEEVANVKGKQIIIYALSDLIFLNEFGRYTTQINAADFGMENAKLTEESSSIQFKFFHTYNSKRRNEDADRIAIKKGSVLVFESTEDNQDIEISTQTINEGVGVHKSEGFGQILVNPEFLHCEVIKETTEGIRLNLMSEAKDVESDFLKQLSERNEIIQKDHTAYEEAKKFIEDHKTLFEKTTKSQWGAIRNYVLEAIASENPKEILREKLTDTKKGYLREKANANWSRPQADVIERLLDKSNAVDLLLKICVELPKTLKND</sequence>
<reference evidence="1 2" key="1">
    <citation type="submission" date="2018-04" db="EMBL/GenBank/DDBJ databases">
        <title>Genomic Encyclopedia of Archaeal and Bacterial Type Strains, Phase II (KMG-II): from individual species to whole genera.</title>
        <authorList>
            <person name="Goeker M."/>
        </authorList>
    </citation>
    <scope>NUCLEOTIDE SEQUENCE [LARGE SCALE GENOMIC DNA]</scope>
    <source>
        <strain evidence="1 2">DSM 25731</strain>
    </source>
</reference>
<dbReference type="Proteomes" id="UP000244090">
    <property type="component" value="Unassembled WGS sequence"/>
</dbReference>
<evidence type="ECO:0000313" key="1">
    <source>
        <dbReference type="EMBL" id="PTX59817.1"/>
    </source>
</evidence>
<evidence type="ECO:0000313" key="2">
    <source>
        <dbReference type="Proteomes" id="UP000244090"/>
    </source>
</evidence>